<proteinExistence type="predicted"/>
<feature type="compositionally biased region" description="Polar residues" evidence="1">
    <location>
        <begin position="77"/>
        <end position="93"/>
    </location>
</feature>
<accession>A0A8S9Q8P9</accession>
<gene>
    <name evidence="2" type="ORF">F2Q69_00019885</name>
</gene>
<dbReference type="Proteomes" id="UP000712600">
    <property type="component" value="Unassembled WGS sequence"/>
</dbReference>
<dbReference type="EMBL" id="QGKX02001290">
    <property type="protein sequence ID" value="KAF3536213.1"/>
    <property type="molecule type" value="Genomic_DNA"/>
</dbReference>
<reference evidence="2" key="1">
    <citation type="submission" date="2019-12" db="EMBL/GenBank/DDBJ databases">
        <title>Genome sequencing and annotation of Brassica cretica.</title>
        <authorList>
            <person name="Studholme D.J."/>
            <person name="Sarris P."/>
        </authorList>
    </citation>
    <scope>NUCLEOTIDE SEQUENCE</scope>
    <source>
        <strain evidence="2">PFS-109/04</strain>
        <tissue evidence="2">Leaf</tissue>
    </source>
</reference>
<evidence type="ECO:0000313" key="2">
    <source>
        <dbReference type="EMBL" id="KAF3536213.1"/>
    </source>
</evidence>
<organism evidence="2 3">
    <name type="scientific">Brassica cretica</name>
    <name type="common">Mustard</name>
    <dbReference type="NCBI Taxonomy" id="69181"/>
    <lineage>
        <taxon>Eukaryota</taxon>
        <taxon>Viridiplantae</taxon>
        <taxon>Streptophyta</taxon>
        <taxon>Embryophyta</taxon>
        <taxon>Tracheophyta</taxon>
        <taxon>Spermatophyta</taxon>
        <taxon>Magnoliopsida</taxon>
        <taxon>eudicotyledons</taxon>
        <taxon>Gunneridae</taxon>
        <taxon>Pentapetalae</taxon>
        <taxon>rosids</taxon>
        <taxon>malvids</taxon>
        <taxon>Brassicales</taxon>
        <taxon>Brassicaceae</taxon>
        <taxon>Brassiceae</taxon>
        <taxon>Brassica</taxon>
    </lineage>
</organism>
<feature type="region of interest" description="Disordered" evidence="1">
    <location>
        <begin position="59"/>
        <end position="93"/>
    </location>
</feature>
<evidence type="ECO:0000313" key="3">
    <source>
        <dbReference type="Proteomes" id="UP000712600"/>
    </source>
</evidence>
<sequence>MRNSSVPLMSSEPLLLPHAQWEKWSHKDLVKYFTFKKYRDSPSEARSALLVATSTFHASLTPPGVPWQESHMPDVSMNRTSTNTPNQQQKRRP</sequence>
<name>A0A8S9Q8P9_BRACR</name>
<evidence type="ECO:0000256" key="1">
    <source>
        <dbReference type="SAM" id="MobiDB-lite"/>
    </source>
</evidence>
<protein>
    <submittedName>
        <fullName evidence="2">Uncharacterized protein</fullName>
    </submittedName>
</protein>
<dbReference type="AlphaFoldDB" id="A0A8S9Q8P9"/>
<comment type="caution">
    <text evidence="2">The sequence shown here is derived from an EMBL/GenBank/DDBJ whole genome shotgun (WGS) entry which is preliminary data.</text>
</comment>